<dbReference type="PANTHER" id="PTHR24369:SF210">
    <property type="entry name" value="CHAOPTIN-RELATED"/>
    <property type="match status" value="1"/>
</dbReference>
<name>A0A1J1J1U3_9DIPT</name>
<keyword evidence="6" id="KW-1185">Reference proteome</keyword>
<dbReference type="InterPro" id="IPR001611">
    <property type="entry name" value="Leu-rich_rpt"/>
</dbReference>
<accession>A0A1J1J1U3</accession>
<dbReference type="AlphaFoldDB" id="A0A1J1J1U3"/>
<evidence type="ECO:0000256" key="2">
    <source>
        <dbReference type="ARBA" id="ARBA00022729"/>
    </source>
</evidence>
<dbReference type="InterPro" id="IPR050541">
    <property type="entry name" value="LRR_TM_domain-containing"/>
</dbReference>
<dbReference type="GO" id="GO:0005886">
    <property type="term" value="C:plasma membrane"/>
    <property type="evidence" value="ECO:0007669"/>
    <property type="project" value="TreeGrafter"/>
</dbReference>
<protein>
    <submittedName>
        <fullName evidence="5">CLUMA_CG019640, isoform A</fullName>
    </submittedName>
</protein>
<organism evidence="5 6">
    <name type="scientific">Clunio marinus</name>
    <dbReference type="NCBI Taxonomy" id="568069"/>
    <lineage>
        <taxon>Eukaryota</taxon>
        <taxon>Metazoa</taxon>
        <taxon>Ecdysozoa</taxon>
        <taxon>Arthropoda</taxon>
        <taxon>Hexapoda</taxon>
        <taxon>Insecta</taxon>
        <taxon>Pterygota</taxon>
        <taxon>Neoptera</taxon>
        <taxon>Endopterygota</taxon>
        <taxon>Diptera</taxon>
        <taxon>Nematocera</taxon>
        <taxon>Chironomoidea</taxon>
        <taxon>Chironomidae</taxon>
        <taxon>Clunio</taxon>
    </lineage>
</organism>
<dbReference type="Gene3D" id="3.80.10.10">
    <property type="entry name" value="Ribonuclease Inhibitor"/>
    <property type="match status" value="2"/>
</dbReference>
<dbReference type="InterPro" id="IPR003591">
    <property type="entry name" value="Leu-rich_rpt_typical-subtyp"/>
</dbReference>
<dbReference type="Proteomes" id="UP000183832">
    <property type="component" value="Unassembled WGS sequence"/>
</dbReference>
<keyword evidence="2" id="KW-0732">Signal</keyword>
<evidence type="ECO:0000313" key="5">
    <source>
        <dbReference type="EMBL" id="CRL06507.1"/>
    </source>
</evidence>
<proteinExistence type="predicted"/>
<dbReference type="InterPro" id="IPR032675">
    <property type="entry name" value="LRR_dom_sf"/>
</dbReference>
<reference evidence="5 6" key="1">
    <citation type="submission" date="2015-04" db="EMBL/GenBank/DDBJ databases">
        <authorList>
            <person name="Syromyatnikov M.Y."/>
            <person name="Popov V.N."/>
        </authorList>
    </citation>
    <scope>NUCLEOTIDE SEQUENCE [LARGE SCALE GENOMIC DNA]</scope>
</reference>
<sequence>MICPQHCVCQYAHRMDLSISRWIHAVETRQRKGHEFVDSSEDALTNNEVVTFEDDIQPQNNELLKFTMCLLPSNIEPKDLIASLPHDVEALVILSTENRKNLSVLVSDFNQLFDLKTLEIRGSKETEFTLRFDEPISWVNHLSIESVHVEAAETMRFRPNLEDIDPSQNFHYVPNCEKFEYNISFETPEELKELEIVPYEVYKMEKLTSELRMKTISFYGWDNLKVLSIKGCEMHEIYWEMFDGLSNLEHLALENNGIKEVPAFSFYGTPNIKTLSLANNEIFDLTYRSLAGLLELQLLDISDNNIGKLSEQTFPPFPKLQIVDLRHNPIKNLFPAIFGVMNKTEVLYLGSENVPLELNARKPFEYLTSLVYLEIPNLSVPQMDQNTFASLDNLQILKIRSGNIPFIEFDTFSKMLKLKELHIRHCKIEEISMDTFFGAKNLEIVDLSHNLIKEVPPGLFDDQHDLTEILLVDNQLKTLPSDIFRLNSLKMIHLLDNPWECNCDMKFWRQEMTNKFRSGKTDNKCSGNVLKHDKLNCDGTTTMTYTFDHKLSPRCKTPSNLEGKSVFYALRRVLNCASFKSASDALNPPKVTEKPQKKIAIKHKYEKHVRDQKKKKQKEAQRNSLHYQLFQRRNYENLQVRNFNSLDNNEMSNDL</sequence>
<dbReference type="SUPFAM" id="SSF52058">
    <property type="entry name" value="L domain-like"/>
    <property type="match status" value="1"/>
</dbReference>
<evidence type="ECO:0000313" key="6">
    <source>
        <dbReference type="Proteomes" id="UP000183832"/>
    </source>
</evidence>
<dbReference type="STRING" id="568069.A0A1J1J1U3"/>
<keyword evidence="3" id="KW-0677">Repeat</keyword>
<dbReference type="EMBL" id="CVRI01000067">
    <property type="protein sequence ID" value="CRL06507.1"/>
    <property type="molecule type" value="Genomic_DNA"/>
</dbReference>
<evidence type="ECO:0000256" key="1">
    <source>
        <dbReference type="ARBA" id="ARBA00022614"/>
    </source>
</evidence>
<gene>
    <name evidence="5" type="ORF">CLUMA_CG019640</name>
</gene>
<evidence type="ECO:0000256" key="4">
    <source>
        <dbReference type="SAM" id="MobiDB-lite"/>
    </source>
</evidence>
<dbReference type="OrthoDB" id="2020019at2759"/>
<feature type="compositionally biased region" description="Basic residues" evidence="4">
    <location>
        <begin position="604"/>
        <end position="617"/>
    </location>
</feature>
<dbReference type="FunFam" id="3.80.10.10:FF:001360">
    <property type="entry name" value="Uncharacterized protein"/>
    <property type="match status" value="1"/>
</dbReference>
<dbReference type="Pfam" id="PF13855">
    <property type="entry name" value="LRR_8"/>
    <property type="match status" value="2"/>
</dbReference>
<evidence type="ECO:0000256" key="3">
    <source>
        <dbReference type="ARBA" id="ARBA00022737"/>
    </source>
</evidence>
<dbReference type="SMART" id="SM00369">
    <property type="entry name" value="LRR_TYP"/>
    <property type="match status" value="7"/>
</dbReference>
<dbReference type="PROSITE" id="PS51450">
    <property type="entry name" value="LRR"/>
    <property type="match status" value="3"/>
</dbReference>
<keyword evidence="1" id="KW-0433">Leucine-rich repeat</keyword>
<dbReference type="PANTHER" id="PTHR24369">
    <property type="entry name" value="ANTIGEN BSP, PUTATIVE-RELATED"/>
    <property type="match status" value="1"/>
</dbReference>
<feature type="region of interest" description="Disordered" evidence="4">
    <location>
        <begin position="604"/>
        <end position="623"/>
    </location>
</feature>